<dbReference type="EMBL" id="VJMG01000086">
    <property type="protein sequence ID" value="TRL32029.1"/>
    <property type="molecule type" value="Genomic_DNA"/>
</dbReference>
<dbReference type="PANTHER" id="PTHR43546:SF9">
    <property type="entry name" value="L-ASCORBATE-6-PHOSPHATE LACTONASE ULAG-RELATED"/>
    <property type="match status" value="1"/>
</dbReference>
<proteinExistence type="predicted"/>
<dbReference type="InterPro" id="IPR036866">
    <property type="entry name" value="RibonucZ/Hydroxyglut_hydro"/>
</dbReference>
<comment type="caution">
    <text evidence="3">The sequence shown here is derived from an EMBL/GenBank/DDBJ whole genome shotgun (WGS) entry which is preliminary data.</text>
</comment>
<evidence type="ECO:0000256" key="1">
    <source>
        <dbReference type="ARBA" id="ARBA00022801"/>
    </source>
</evidence>
<dbReference type="InterPro" id="IPR001279">
    <property type="entry name" value="Metallo-B-lactamas"/>
</dbReference>
<gene>
    <name evidence="3" type="ORF">FNA46_23890</name>
</gene>
<keyword evidence="4" id="KW-1185">Reference proteome</keyword>
<dbReference type="SUPFAM" id="SSF56281">
    <property type="entry name" value="Metallo-hydrolase/oxidoreductase"/>
    <property type="match status" value="1"/>
</dbReference>
<sequence>MKLQLIRNATLRLAYAGRVILIDPYFAPKHSLPSYAGRSNNPLVDLPMPVEAILQDVNLVIVSHLHSDHFDSVARARLPKDVPILCQPGDEETLRSAGFVDVTPLATALHWNGITITRRDGSHGLGAVLAEMGSVMGFSLMAAGEPHLYWLGDTVLYPPVLDTIRQTAPEVIVSHACGAYWGEDLIVIDAAQAIALCEAAPLATVVATHMDSLDHATVSRADLRAAAKAYGLGDHRLRIPADAEEIMFPAPR</sequence>
<organism evidence="3 4">
    <name type="scientific">Rhizobium straminoryzae</name>
    <dbReference type="NCBI Taxonomy" id="1387186"/>
    <lineage>
        <taxon>Bacteria</taxon>
        <taxon>Pseudomonadati</taxon>
        <taxon>Pseudomonadota</taxon>
        <taxon>Alphaproteobacteria</taxon>
        <taxon>Hyphomicrobiales</taxon>
        <taxon>Rhizobiaceae</taxon>
        <taxon>Rhizobium/Agrobacterium group</taxon>
        <taxon>Rhizobium</taxon>
    </lineage>
</organism>
<name>A0A549SR09_9HYPH</name>
<dbReference type="GO" id="GO:0016787">
    <property type="term" value="F:hydrolase activity"/>
    <property type="evidence" value="ECO:0007669"/>
    <property type="project" value="UniProtKB-KW"/>
</dbReference>
<keyword evidence="1 3" id="KW-0378">Hydrolase</keyword>
<dbReference type="AlphaFoldDB" id="A0A549SR09"/>
<dbReference type="InterPro" id="IPR050114">
    <property type="entry name" value="UPF0173_UPF0282_UlaG_hydrolase"/>
</dbReference>
<dbReference type="PANTHER" id="PTHR43546">
    <property type="entry name" value="UPF0173 METAL-DEPENDENT HYDROLASE MJ1163-RELATED"/>
    <property type="match status" value="1"/>
</dbReference>
<accession>A0A549SR09</accession>
<dbReference type="Pfam" id="PF12706">
    <property type="entry name" value="Lactamase_B_2"/>
    <property type="match status" value="1"/>
</dbReference>
<protein>
    <submittedName>
        <fullName evidence="3">MBL fold metallo-hydrolase</fullName>
    </submittedName>
</protein>
<reference evidence="3 4" key="1">
    <citation type="submission" date="2019-07" db="EMBL/GenBank/DDBJ databases">
        <title>Ln-dependent methylotrophs.</title>
        <authorList>
            <person name="Tani A."/>
        </authorList>
    </citation>
    <scope>NUCLEOTIDE SEQUENCE [LARGE SCALE GENOMIC DNA]</scope>
    <source>
        <strain evidence="3 4">SM12</strain>
    </source>
</reference>
<evidence type="ECO:0000313" key="4">
    <source>
        <dbReference type="Proteomes" id="UP000316801"/>
    </source>
</evidence>
<dbReference type="Gene3D" id="3.60.15.10">
    <property type="entry name" value="Ribonuclease Z/Hydroxyacylglutathione hydrolase-like"/>
    <property type="match status" value="1"/>
</dbReference>
<evidence type="ECO:0000313" key="3">
    <source>
        <dbReference type="EMBL" id="TRL32029.1"/>
    </source>
</evidence>
<dbReference type="RefSeq" id="WP_143127721.1">
    <property type="nucleotide sequence ID" value="NZ_VJMG01000086.1"/>
</dbReference>
<evidence type="ECO:0000259" key="2">
    <source>
        <dbReference type="Pfam" id="PF12706"/>
    </source>
</evidence>
<feature type="domain" description="Metallo-beta-lactamase" evidence="2">
    <location>
        <begin position="18"/>
        <end position="210"/>
    </location>
</feature>
<dbReference type="Proteomes" id="UP000316801">
    <property type="component" value="Unassembled WGS sequence"/>
</dbReference>